<dbReference type="InterPro" id="IPR023602">
    <property type="entry name" value="Riboflavin_kinase_CTP-dep"/>
</dbReference>
<protein>
    <recommendedName>
        <fullName evidence="1">Riboflavin kinase domain-containing protein</fullName>
    </recommendedName>
</protein>
<reference evidence="2 3" key="1">
    <citation type="submission" date="2021-06" db="EMBL/GenBank/DDBJ databases">
        <authorList>
            <person name="Criscuolo A."/>
        </authorList>
    </citation>
    <scope>NUCLEOTIDE SEQUENCE [LARGE SCALE GENOMIC DNA]</scope>
    <source>
        <strain evidence="3">CIP 111802</strain>
    </source>
</reference>
<sequence length="135" mass="15432">MVGGFKNMGQETKILKGKVVSGQGNFSYWIEKLHDYYKVKTGMDFFPGTLNIQLNEPYDLPSNVIRLEKEEYGGTVSVSIQECTIFGRKAFILRTDRNATDHGEHPRTIVEIATDVKLRDYYMIKDGDVVEIQFS</sequence>
<gene>
    <name evidence="2" type="ORF">PAECIP111802_06751</name>
</gene>
<dbReference type="Proteomes" id="UP000730618">
    <property type="component" value="Unassembled WGS sequence"/>
</dbReference>
<dbReference type="PANTHER" id="PTHR40706:SF1">
    <property type="entry name" value="RIBOFLAVIN KINASE"/>
    <property type="match status" value="1"/>
</dbReference>
<dbReference type="PANTHER" id="PTHR40706">
    <property type="entry name" value="RIBOFLAVIN KINASE"/>
    <property type="match status" value="1"/>
</dbReference>
<proteinExistence type="predicted"/>
<evidence type="ECO:0000313" key="3">
    <source>
        <dbReference type="Proteomes" id="UP000730618"/>
    </source>
</evidence>
<comment type="caution">
    <text evidence="2">The sequence shown here is derived from an EMBL/GenBank/DDBJ whole genome shotgun (WGS) entry which is preliminary data.</text>
</comment>
<dbReference type="EMBL" id="CAJVCE010000035">
    <property type="protein sequence ID" value="CAG7657508.1"/>
    <property type="molecule type" value="Genomic_DNA"/>
</dbReference>
<accession>A0ABN7TYW2</accession>
<organism evidence="2 3">
    <name type="scientific">Paenibacillus allorhizosphaerae</name>
    <dbReference type="NCBI Taxonomy" id="2849866"/>
    <lineage>
        <taxon>Bacteria</taxon>
        <taxon>Bacillati</taxon>
        <taxon>Bacillota</taxon>
        <taxon>Bacilli</taxon>
        <taxon>Bacillales</taxon>
        <taxon>Paenibacillaceae</taxon>
        <taxon>Paenibacillus</taxon>
    </lineage>
</organism>
<name>A0ABN7TYW2_9BACL</name>
<dbReference type="Pfam" id="PF01982">
    <property type="entry name" value="CTP-dep_RFKase"/>
    <property type="match status" value="1"/>
</dbReference>
<feature type="domain" description="Riboflavin kinase" evidence="1">
    <location>
        <begin position="19"/>
        <end position="133"/>
    </location>
</feature>
<evidence type="ECO:0000259" key="1">
    <source>
        <dbReference type="Pfam" id="PF01982"/>
    </source>
</evidence>
<dbReference type="InterPro" id="IPR039063">
    <property type="entry name" value="RibK_CTP-dep"/>
</dbReference>
<keyword evidence="3" id="KW-1185">Reference proteome</keyword>
<evidence type="ECO:0000313" key="2">
    <source>
        <dbReference type="EMBL" id="CAG7657508.1"/>
    </source>
</evidence>